<evidence type="ECO:0000256" key="4">
    <source>
        <dbReference type="ARBA" id="ARBA00022801"/>
    </source>
</evidence>
<comment type="similarity">
    <text evidence="1 8">Belongs to the SOS response-associated peptidase family.</text>
</comment>
<keyword evidence="6" id="KW-0238">DNA-binding</keyword>
<dbReference type="Pfam" id="PF02586">
    <property type="entry name" value="SRAP"/>
    <property type="match status" value="1"/>
</dbReference>
<evidence type="ECO:0000313" key="10">
    <source>
        <dbReference type="Proteomes" id="UP001407405"/>
    </source>
</evidence>
<keyword evidence="2 8" id="KW-0645">Protease</keyword>
<keyword evidence="5" id="KW-0190">Covalent protein-DNA linkage</keyword>
<evidence type="ECO:0000256" key="1">
    <source>
        <dbReference type="ARBA" id="ARBA00008136"/>
    </source>
</evidence>
<dbReference type="Gene3D" id="3.90.1680.10">
    <property type="entry name" value="SOS response associated peptidase-like"/>
    <property type="match status" value="1"/>
</dbReference>
<evidence type="ECO:0000256" key="7">
    <source>
        <dbReference type="ARBA" id="ARBA00023239"/>
    </source>
</evidence>
<evidence type="ECO:0000256" key="5">
    <source>
        <dbReference type="ARBA" id="ARBA00023124"/>
    </source>
</evidence>
<keyword evidence="3" id="KW-0227">DNA damage</keyword>
<evidence type="ECO:0000256" key="3">
    <source>
        <dbReference type="ARBA" id="ARBA00022763"/>
    </source>
</evidence>
<keyword evidence="10" id="KW-1185">Reference proteome</keyword>
<accession>A0ABU9VV52</accession>
<gene>
    <name evidence="9" type="ORF">AAIG11_11230</name>
</gene>
<evidence type="ECO:0000256" key="6">
    <source>
        <dbReference type="ARBA" id="ARBA00023125"/>
    </source>
</evidence>
<evidence type="ECO:0000313" key="9">
    <source>
        <dbReference type="EMBL" id="MEN1761052.1"/>
    </source>
</evidence>
<sequence length="191" mass="22340">MCGRFQLMTDQELKEIDWIISHLEDGQLKKTKTGEIFPTDMVPVIMVRDRSIRPWPMTWGFPHFKGSGVIINARSETAAEKTMFSGSVKQYRCVVPGTGFFEWKKPEKQKYLFRLPEEPVLYMAGLYREYGDESRFVILTTKANVTMKGVHDRMPLILRKSEIKNWMANDRMARQLLANHRDRPELIKELA</sequence>
<dbReference type="Proteomes" id="UP001407405">
    <property type="component" value="Unassembled WGS sequence"/>
</dbReference>
<dbReference type="SUPFAM" id="SSF143081">
    <property type="entry name" value="BB1717-like"/>
    <property type="match status" value="1"/>
</dbReference>
<dbReference type="EC" id="3.4.-.-" evidence="8"/>
<dbReference type="PANTHER" id="PTHR13604:SF0">
    <property type="entry name" value="ABASIC SITE PROCESSING PROTEIN HMCES"/>
    <property type="match status" value="1"/>
</dbReference>
<organism evidence="9 10">
    <name type="scientific">Anoxynatronum sibiricum</name>
    <dbReference type="NCBI Taxonomy" id="210623"/>
    <lineage>
        <taxon>Bacteria</taxon>
        <taxon>Bacillati</taxon>
        <taxon>Bacillota</taxon>
        <taxon>Clostridia</taxon>
        <taxon>Eubacteriales</taxon>
        <taxon>Clostridiaceae</taxon>
        <taxon>Anoxynatronum</taxon>
    </lineage>
</organism>
<evidence type="ECO:0000256" key="2">
    <source>
        <dbReference type="ARBA" id="ARBA00022670"/>
    </source>
</evidence>
<dbReference type="InterPro" id="IPR003738">
    <property type="entry name" value="SRAP"/>
</dbReference>
<dbReference type="EMBL" id="JBCITM010000011">
    <property type="protein sequence ID" value="MEN1761052.1"/>
    <property type="molecule type" value="Genomic_DNA"/>
</dbReference>
<evidence type="ECO:0000256" key="8">
    <source>
        <dbReference type="RuleBase" id="RU364100"/>
    </source>
</evidence>
<dbReference type="InterPro" id="IPR036590">
    <property type="entry name" value="SRAP-like"/>
</dbReference>
<keyword evidence="7" id="KW-0456">Lyase</keyword>
<dbReference type="RefSeq" id="WP_343186370.1">
    <property type="nucleotide sequence ID" value="NZ_JBCITM010000011.1"/>
</dbReference>
<proteinExistence type="inferred from homology"/>
<protein>
    <recommendedName>
        <fullName evidence="8">Abasic site processing protein</fullName>
        <ecNumber evidence="8">3.4.-.-</ecNumber>
    </recommendedName>
</protein>
<reference evidence="9 10" key="1">
    <citation type="submission" date="2024-04" db="EMBL/GenBank/DDBJ databases">
        <title>Genome sequencing and metabolic network reconstruction of aminoacids and betaine degradation by Anoxynatronum sibiricum.</title>
        <authorList>
            <person name="Detkova E.N."/>
            <person name="Boltjanskaja Y.V."/>
            <person name="Mardanov A.V."/>
            <person name="Kevbrin V."/>
        </authorList>
    </citation>
    <scope>NUCLEOTIDE SEQUENCE [LARGE SCALE GENOMIC DNA]</scope>
    <source>
        <strain evidence="9 10">Z-7981</strain>
    </source>
</reference>
<comment type="caution">
    <text evidence="9">The sequence shown here is derived from an EMBL/GenBank/DDBJ whole genome shotgun (WGS) entry which is preliminary data.</text>
</comment>
<keyword evidence="4 8" id="KW-0378">Hydrolase</keyword>
<dbReference type="PANTHER" id="PTHR13604">
    <property type="entry name" value="DC12-RELATED"/>
    <property type="match status" value="1"/>
</dbReference>
<name>A0ABU9VV52_9CLOT</name>